<reference evidence="2 3" key="1">
    <citation type="submission" date="2018-12" db="EMBL/GenBank/DDBJ databases">
        <title>The genome sequences of Variovorax guangxiensis DSM 27352.</title>
        <authorList>
            <person name="Gao J."/>
            <person name="Sun J."/>
        </authorList>
    </citation>
    <scope>NUCLEOTIDE SEQUENCE [LARGE SCALE GENOMIC DNA]</scope>
    <source>
        <strain evidence="2 3">DSM 27352</strain>
    </source>
</reference>
<protein>
    <submittedName>
        <fullName evidence="2">Uncharacterized protein</fullName>
    </submittedName>
</protein>
<name>A0A433MVL4_9BURK</name>
<dbReference type="PROSITE" id="PS51257">
    <property type="entry name" value="PROKAR_LIPOPROTEIN"/>
    <property type="match status" value="1"/>
</dbReference>
<dbReference type="RefSeq" id="WP_126025952.1">
    <property type="nucleotide sequence ID" value="NZ_RXFT01000026.1"/>
</dbReference>
<accession>A0A433MVL4</accession>
<dbReference type="AlphaFoldDB" id="A0A433MVL4"/>
<keyword evidence="1" id="KW-0732">Signal</keyword>
<feature type="chain" id="PRO_5019578065" evidence="1">
    <location>
        <begin position="21"/>
        <end position="97"/>
    </location>
</feature>
<evidence type="ECO:0000313" key="3">
    <source>
        <dbReference type="Proteomes" id="UP000281118"/>
    </source>
</evidence>
<sequence>MKKTTFVFATLAVACGAASAADLAKLAPVKAFYADTANCMYMVDNPAEVADSVSQKYAKASEAAISAMQKADPSLSLDKALLALRKGCNGTLQAAAK</sequence>
<gene>
    <name evidence="2" type="ORF">EJP67_33135</name>
</gene>
<proteinExistence type="predicted"/>
<feature type="signal peptide" evidence="1">
    <location>
        <begin position="1"/>
        <end position="20"/>
    </location>
</feature>
<comment type="caution">
    <text evidence="2">The sequence shown here is derived from an EMBL/GenBank/DDBJ whole genome shotgun (WGS) entry which is preliminary data.</text>
</comment>
<organism evidence="2 3">
    <name type="scientific">Variovorax guangxiensis</name>
    <dbReference type="NCBI Taxonomy" id="1775474"/>
    <lineage>
        <taxon>Bacteria</taxon>
        <taxon>Pseudomonadati</taxon>
        <taxon>Pseudomonadota</taxon>
        <taxon>Betaproteobacteria</taxon>
        <taxon>Burkholderiales</taxon>
        <taxon>Comamonadaceae</taxon>
        <taxon>Variovorax</taxon>
    </lineage>
</organism>
<dbReference type="EMBL" id="RXFT01000026">
    <property type="protein sequence ID" value="RUR71903.1"/>
    <property type="molecule type" value="Genomic_DNA"/>
</dbReference>
<evidence type="ECO:0000256" key="1">
    <source>
        <dbReference type="SAM" id="SignalP"/>
    </source>
</evidence>
<dbReference type="Proteomes" id="UP000281118">
    <property type="component" value="Unassembled WGS sequence"/>
</dbReference>
<evidence type="ECO:0000313" key="2">
    <source>
        <dbReference type="EMBL" id="RUR71903.1"/>
    </source>
</evidence>